<dbReference type="PANTHER" id="PTHR46268:SF6">
    <property type="entry name" value="UNIVERSAL STRESS PROTEIN UP12"/>
    <property type="match status" value="1"/>
</dbReference>
<reference evidence="3" key="1">
    <citation type="submission" date="2020-11" db="EMBL/GenBank/DDBJ databases">
        <title>Isolation and identification of active actinomycetes.</title>
        <authorList>
            <person name="Sun X."/>
        </authorList>
    </citation>
    <scope>NUCLEOTIDE SEQUENCE</scope>
    <source>
        <strain evidence="3">NEAU-A11</strain>
    </source>
</reference>
<feature type="domain" description="UspA" evidence="2">
    <location>
        <begin position="7"/>
        <end position="141"/>
    </location>
</feature>
<dbReference type="Proteomes" id="UP000598146">
    <property type="component" value="Unassembled WGS sequence"/>
</dbReference>
<accession>A0A931CHR7</accession>
<dbReference type="RefSeq" id="WP_196419271.1">
    <property type="nucleotide sequence ID" value="NZ_JADQTO010000027.1"/>
</dbReference>
<dbReference type="Pfam" id="PF00582">
    <property type="entry name" value="Usp"/>
    <property type="match status" value="2"/>
</dbReference>
<name>A0A931CHR7_9ACTN</name>
<dbReference type="AlphaFoldDB" id="A0A931CHR7"/>
<organism evidence="3 4">
    <name type="scientific">Actinoplanes aureus</name>
    <dbReference type="NCBI Taxonomy" id="2792083"/>
    <lineage>
        <taxon>Bacteria</taxon>
        <taxon>Bacillati</taxon>
        <taxon>Actinomycetota</taxon>
        <taxon>Actinomycetes</taxon>
        <taxon>Micromonosporales</taxon>
        <taxon>Micromonosporaceae</taxon>
        <taxon>Actinoplanes</taxon>
    </lineage>
</organism>
<dbReference type="InterPro" id="IPR006015">
    <property type="entry name" value="Universal_stress_UspA"/>
</dbReference>
<protein>
    <submittedName>
        <fullName evidence="3">Universal stress protein</fullName>
    </submittedName>
</protein>
<dbReference type="SUPFAM" id="SSF52402">
    <property type="entry name" value="Adenine nucleotide alpha hydrolases-like"/>
    <property type="match status" value="2"/>
</dbReference>
<comment type="caution">
    <text evidence="3">The sequence shown here is derived from an EMBL/GenBank/DDBJ whole genome shotgun (WGS) entry which is preliminary data.</text>
</comment>
<evidence type="ECO:0000313" key="3">
    <source>
        <dbReference type="EMBL" id="MBG0567503.1"/>
    </source>
</evidence>
<evidence type="ECO:0000313" key="4">
    <source>
        <dbReference type="Proteomes" id="UP000598146"/>
    </source>
</evidence>
<dbReference type="CDD" id="cd00293">
    <property type="entry name" value="USP-like"/>
    <property type="match status" value="1"/>
</dbReference>
<evidence type="ECO:0000259" key="2">
    <source>
        <dbReference type="Pfam" id="PF00582"/>
    </source>
</evidence>
<dbReference type="PANTHER" id="PTHR46268">
    <property type="entry name" value="STRESS RESPONSE PROTEIN NHAX"/>
    <property type="match status" value="1"/>
</dbReference>
<dbReference type="InterPro" id="IPR014729">
    <property type="entry name" value="Rossmann-like_a/b/a_fold"/>
</dbReference>
<dbReference type="EMBL" id="JADQTO010000027">
    <property type="protein sequence ID" value="MBG0567503.1"/>
    <property type="molecule type" value="Genomic_DNA"/>
</dbReference>
<dbReference type="InterPro" id="IPR006016">
    <property type="entry name" value="UspA"/>
</dbReference>
<gene>
    <name evidence="3" type="ORF">I4J89_39255</name>
</gene>
<proteinExistence type="inferred from homology"/>
<comment type="similarity">
    <text evidence="1">Belongs to the universal stress protein A family.</text>
</comment>
<feature type="domain" description="UspA" evidence="2">
    <location>
        <begin position="149"/>
        <end position="267"/>
    </location>
</feature>
<dbReference type="Gene3D" id="3.40.50.620">
    <property type="entry name" value="HUPs"/>
    <property type="match status" value="2"/>
</dbReference>
<dbReference type="PRINTS" id="PR01438">
    <property type="entry name" value="UNVRSLSTRESS"/>
</dbReference>
<keyword evidence="4" id="KW-1185">Reference proteome</keyword>
<evidence type="ECO:0000256" key="1">
    <source>
        <dbReference type="ARBA" id="ARBA00008791"/>
    </source>
</evidence>
<sequence>MRIPTQRPVVVGVDGSPASLAAVRLAAREALSRGRTLHVAHAFTWPDPRPGAGGTDYAPARRAASRVVAEAVATAQRSIPGVDARGQLVDGPPGRVLRQLSRGAVLLVLGGDALAASGRLPAGSPLLEVVSQAWCPVAVARGTRPPAGPVLAALDGSAYSILALRFAAEEAERRGGPVHVAHVVMDDGPDAEAAAGRLVDEALAAVPGLTAVRRRLLIGVPAETLVQASRDAGLIVLGPRGLRAGGRLGTVAEEVLRRGTVPAVFVHGPRIPTRRVPAPPGRPARTLRT</sequence>